<name>A0A6M6DXU5_PRIMG</name>
<accession>A0A6M6DXU5</accession>
<dbReference type="EMBL" id="CP045272">
    <property type="protein sequence ID" value="QJX76868.1"/>
    <property type="molecule type" value="Genomic_DNA"/>
</dbReference>
<feature type="compositionally biased region" description="Low complexity" evidence="1">
    <location>
        <begin position="27"/>
        <end position="48"/>
    </location>
</feature>
<sequence>MSVYIKSISIGTISGGIVIFGNAGNISPPSGSTSGSGSSSSSGSNSQMPMPPSPGKGPRDNTAFNG</sequence>
<dbReference type="Proteomes" id="UP000501076">
    <property type="component" value="Chromosome"/>
</dbReference>
<gene>
    <name evidence="2" type="ORF">FDZ14_11900</name>
</gene>
<reference evidence="2 3" key="1">
    <citation type="submission" date="2019-10" db="EMBL/GenBank/DDBJ databases">
        <title>Complete genome sequences for adaption low water activity.</title>
        <authorList>
            <person name="Zhao L."/>
            <person name="Zhong J."/>
        </authorList>
    </citation>
    <scope>NUCLEOTIDE SEQUENCE [LARGE SCALE GENOMIC DNA]</scope>
    <source>
        <strain evidence="2 3">FDU301</strain>
    </source>
</reference>
<evidence type="ECO:0000313" key="2">
    <source>
        <dbReference type="EMBL" id="QJX76868.1"/>
    </source>
</evidence>
<protein>
    <submittedName>
        <fullName evidence="2">Uncharacterized protein</fullName>
    </submittedName>
</protein>
<evidence type="ECO:0000313" key="3">
    <source>
        <dbReference type="Proteomes" id="UP000501076"/>
    </source>
</evidence>
<dbReference type="RefSeq" id="WP_016764694.1">
    <property type="nucleotide sequence ID" value="NZ_CM125446.1"/>
</dbReference>
<organism evidence="2 3">
    <name type="scientific">Priestia megaterium</name>
    <name type="common">Bacillus megaterium</name>
    <dbReference type="NCBI Taxonomy" id="1404"/>
    <lineage>
        <taxon>Bacteria</taxon>
        <taxon>Bacillati</taxon>
        <taxon>Bacillota</taxon>
        <taxon>Bacilli</taxon>
        <taxon>Bacillales</taxon>
        <taxon>Bacillaceae</taxon>
        <taxon>Priestia</taxon>
    </lineage>
</organism>
<proteinExistence type="predicted"/>
<evidence type="ECO:0000256" key="1">
    <source>
        <dbReference type="SAM" id="MobiDB-lite"/>
    </source>
</evidence>
<feature type="region of interest" description="Disordered" evidence="1">
    <location>
        <begin position="21"/>
        <end position="66"/>
    </location>
</feature>
<dbReference type="AlphaFoldDB" id="A0A6M6DXU5"/>